<evidence type="ECO:0000313" key="1">
    <source>
        <dbReference type="EMBL" id="TDC34147.1"/>
    </source>
</evidence>
<name>A0A4R4QF37_9ACTN</name>
<keyword evidence="2" id="KW-1185">Reference proteome</keyword>
<dbReference type="EMBL" id="SMKA01000009">
    <property type="protein sequence ID" value="TDC34147.1"/>
    <property type="molecule type" value="Genomic_DNA"/>
</dbReference>
<protein>
    <submittedName>
        <fullName evidence="1">Uncharacterized protein</fullName>
    </submittedName>
</protein>
<sequence>MTRIGRRGAGLMAAAGLVAVVGVTVVRPQFSAAEAERPAQVSVDEVEELERAEQILIQRCIERAGFQYMIVPRFVDPVPFTFSYVVDDAGWADKHGYGAALRRRAEAKVDPNERYFRSLPPTRQEALATALNGPEPVGLTATLPGGQVVQHSDKGCQSEAQRELYGDLPTWYASTKVIQNLKGHRFGMVLGDPRYQAALPAWSECMRDRGYRFTSPDAARSEKLTQVVELRQAGAEARCAISTGLGALVRELDTSYDAQLREEHQSLLATRVDLQRRALPKARAL</sequence>
<dbReference type="Proteomes" id="UP000295075">
    <property type="component" value="Unassembled WGS sequence"/>
</dbReference>
<accession>A0A4R4QF37</accession>
<dbReference type="RefSeq" id="WP_132402162.1">
    <property type="nucleotide sequence ID" value="NZ_SMKA01000009.1"/>
</dbReference>
<organism evidence="1 2">
    <name type="scientific">Kribbella albertanoniae</name>
    <dbReference type="NCBI Taxonomy" id="1266829"/>
    <lineage>
        <taxon>Bacteria</taxon>
        <taxon>Bacillati</taxon>
        <taxon>Actinomycetota</taxon>
        <taxon>Actinomycetes</taxon>
        <taxon>Propionibacteriales</taxon>
        <taxon>Kribbellaceae</taxon>
        <taxon>Kribbella</taxon>
    </lineage>
</organism>
<reference evidence="1 2" key="1">
    <citation type="submission" date="2019-03" db="EMBL/GenBank/DDBJ databases">
        <title>Draft genome sequences of novel Actinobacteria.</title>
        <authorList>
            <person name="Sahin N."/>
            <person name="Ay H."/>
            <person name="Saygin H."/>
        </authorList>
    </citation>
    <scope>NUCLEOTIDE SEQUENCE [LARGE SCALE GENOMIC DNA]</scope>
    <source>
        <strain evidence="1 2">JCM 30547</strain>
    </source>
</reference>
<proteinExistence type="predicted"/>
<evidence type="ECO:0000313" key="2">
    <source>
        <dbReference type="Proteomes" id="UP000295075"/>
    </source>
</evidence>
<dbReference type="OrthoDB" id="4800194at2"/>
<dbReference type="AlphaFoldDB" id="A0A4R4QF37"/>
<comment type="caution">
    <text evidence="1">The sequence shown here is derived from an EMBL/GenBank/DDBJ whole genome shotgun (WGS) entry which is preliminary data.</text>
</comment>
<gene>
    <name evidence="1" type="ORF">E1261_04290</name>
</gene>